<protein>
    <submittedName>
        <fullName evidence="1">Uncharacterized protein</fullName>
    </submittedName>
</protein>
<name>A0A427A6J5_ENSVE</name>
<organism evidence="1 2">
    <name type="scientific">Ensete ventricosum</name>
    <name type="common">Abyssinian banana</name>
    <name type="synonym">Musa ensete</name>
    <dbReference type="NCBI Taxonomy" id="4639"/>
    <lineage>
        <taxon>Eukaryota</taxon>
        <taxon>Viridiplantae</taxon>
        <taxon>Streptophyta</taxon>
        <taxon>Embryophyta</taxon>
        <taxon>Tracheophyta</taxon>
        <taxon>Spermatophyta</taxon>
        <taxon>Magnoliopsida</taxon>
        <taxon>Liliopsida</taxon>
        <taxon>Zingiberales</taxon>
        <taxon>Musaceae</taxon>
        <taxon>Ensete</taxon>
    </lineage>
</organism>
<dbReference type="AlphaFoldDB" id="A0A427A6J5"/>
<evidence type="ECO:0000313" key="1">
    <source>
        <dbReference type="EMBL" id="RRT71813.1"/>
    </source>
</evidence>
<accession>A0A427A6J5</accession>
<sequence length="127" mass="14443">MGLENGLKGNTLQQTSTMRMSLRKLQLHLKPAEGFQAPRQAARNPRECGRLRDPFRRRCANRTARAATEAKLEGVVRGVTLVGTRNVAGALRARTTKTYRHWPIRWAPQEESIFRSLSTNEKVLFEV</sequence>
<dbReference type="Proteomes" id="UP000287651">
    <property type="component" value="Unassembled WGS sequence"/>
</dbReference>
<proteinExistence type="predicted"/>
<evidence type="ECO:0000313" key="2">
    <source>
        <dbReference type="Proteomes" id="UP000287651"/>
    </source>
</evidence>
<reference evidence="1 2" key="1">
    <citation type="journal article" date="2014" name="Agronomy (Basel)">
        <title>A Draft Genome Sequence for Ensete ventricosum, the Drought-Tolerant Tree Against Hunger.</title>
        <authorList>
            <person name="Harrison J."/>
            <person name="Moore K.A."/>
            <person name="Paszkiewicz K."/>
            <person name="Jones T."/>
            <person name="Grant M."/>
            <person name="Ambacheew D."/>
            <person name="Muzemil S."/>
            <person name="Studholme D.J."/>
        </authorList>
    </citation>
    <scope>NUCLEOTIDE SEQUENCE [LARGE SCALE GENOMIC DNA]</scope>
</reference>
<comment type="caution">
    <text evidence="1">The sequence shown here is derived from an EMBL/GenBank/DDBJ whole genome shotgun (WGS) entry which is preliminary data.</text>
</comment>
<gene>
    <name evidence="1" type="ORF">B296_00034727</name>
</gene>
<dbReference type="EMBL" id="AMZH03003601">
    <property type="protein sequence ID" value="RRT71813.1"/>
    <property type="molecule type" value="Genomic_DNA"/>
</dbReference>